<protein>
    <recommendedName>
        <fullName evidence="7">Radical SAM core domain-containing protein</fullName>
    </recommendedName>
</protein>
<sequence>MLGERVLIVLWTTGQCNLACKYCYAGSTHSREDMDFETAAQSLDLFSDHTMKIQFAGGEPLLNYPLICQVVDYVKSKKYDASFQMQTNGTCITPEIAAGLKKMKIALGVSLDGPPAVNEFSRGKTREVIAGIHCLADEGITINLNSVVTSHSVAKLPELVSFAYYLGNVRGIGLDLLRDTGRAKDHREIIKKATPEQLKKALSGMVETAQELYKLTGKKIIIREIDEARHRLKLTACSKEYCYASCGRSYVVLPSGDVYPCGSLIDNPAYFMGNVKTRSLKSIAIEKAEPAACKTCDFFAICPGGCPSRLLINGENREHESLDCVLKKTAFEIVRNS</sequence>
<evidence type="ECO:0000256" key="4">
    <source>
        <dbReference type="ARBA" id="ARBA00023004"/>
    </source>
</evidence>
<dbReference type="InterPro" id="IPR007197">
    <property type="entry name" value="rSAM"/>
</dbReference>
<dbReference type="InterPro" id="IPR017200">
    <property type="entry name" value="PqqE-like"/>
</dbReference>
<dbReference type="PANTHER" id="PTHR43273">
    <property type="entry name" value="ANAEROBIC SULFATASE-MATURATING ENZYME HOMOLOG ASLB-RELATED"/>
    <property type="match status" value="1"/>
</dbReference>
<dbReference type="SFLD" id="SFLDG01386">
    <property type="entry name" value="main_SPASM_domain-containing"/>
    <property type="match status" value="1"/>
</dbReference>
<proteinExistence type="inferred from homology"/>
<dbReference type="GO" id="GO:0046872">
    <property type="term" value="F:metal ion binding"/>
    <property type="evidence" value="ECO:0007669"/>
    <property type="project" value="UniProtKB-KW"/>
</dbReference>
<evidence type="ECO:0000259" key="7">
    <source>
        <dbReference type="PROSITE" id="PS51918"/>
    </source>
</evidence>
<dbReference type="Gene3D" id="3.20.20.70">
    <property type="entry name" value="Aldolase class I"/>
    <property type="match status" value="1"/>
</dbReference>
<dbReference type="GO" id="GO:0051536">
    <property type="term" value="F:iron-sulfur cluster binding"/>
    <property type="evidence" value="ECO:0007669"/>
    <property type="project" value="UniProtKB-KW"/>
</dbReference>
<dbReference type="NCBIfam" id="TIGR04085">
    <property type="entry name" value="rSAM_more_4Fe4S"/>
    <property type="match status" value="1"/>
</dbReference>
<dbReference type="InterPro" id="IPR058240">
    <property type="entry name" value="rSAM_sf"/>
</dbReference>
<reference evidence="9" key="1">
    <citation type="submission" date="2015-07" db="EMBL/GenBank/DDBJ databases">
        <title>Draft genome sequence of Acetobacterium bakii DSM 8293, a potential psychrophilic chemical producer through syngas fermentation.</title>
        <authorList>
            <person name="Song Y."/>
            <person name="Hwang S."/>
            <person name="Cho B.-K."/>
        </authorList>
    </citation>
    <scope>NUCLEOTIDE SEQUENCE [LARGE SCALE GENOMIC DNA]</scope>
    <source>
        <strain evidence="9">DSM 8239</strain>
    </source>
</reference>
<organism evidence="8 9">
    <name type="scientific">Acetobacterium bakii</name>
    <dbReference type="NCBI Taxonomy" id="52689"/>
    <lineage>
        <taxon>Bacteria</taxon>
        <taxon>Bacillati</taxon>
        <taxon>Bacillota</taxon>
        <taxon>Clostridia</taxon>
        <taxon>Eubacteriales</taxon>
        <taxon>Eubacteriaceae</taxon>
        <taxon>Acetobacterium</taxon>
    </lineage>
</organism>
<dbReference type="SFLD" id="SFLDG01384">
    <property type="entry name" value="thioether_bond_formation_requi"/>
    <property type="match status" value="1"/>
</dbReference>
<dbReference type="PIRSF" id="PIRSF037420">
    <property type="entry name" value="PQQ_syn_pqqE"/>
    <property type="match status" value="1"/>
</dbReference>
<keyword evidence="2" id="KW-0949">S-adenosyl-L-methionine</keyword>
<name>A0A0L6TYE5_9FIRM</name>
<comment type="caution">
    <text evidence="8">The sequence shown here is derived from an EMBL/GenBank/DDBJ whole genome shotgun (WGS) entry which is preliminary data.</text>
</comment>
<dbReference type="CDD" id="cd01335">
    <property type="entry name" value="Radical_SAM"/>
    <property type="match status" value="1"/>
</dbReference>
<evidence type="ECO:0000313" key="8">
    <source>
        <dbReference type="EMBL" id="KNZ41102.1"/>
    </source>
</evidence>
<keyword evidence="5" id="KW-0411">Iron-sulfur</keyword>
<evidence type="ECO:0000256" key="2">
    <source>
        <dbReference type="ARBA" id="ARBA00022691"/>
    </source>
</evidence>
<dbReference type="OrthoDB" id="9808591at2"/>
<gene>
    <name evidence="8" type="ORF">AKG39_13545</name>
</gene>
<accession>A0A0L6TYE5</accession>
<dbReference type="InterPro" id="IPR013785">
    <property type="entry name" value="Aldolase_TIM"/>
</dbReference>
<evidence type="ECO:0000256" key="6">
    <source>
        <dbReference type="ARBA" id="ARBA00023601"/>
    </source>
</evidence>
<keyword evidence="9" id="KW-1185">Reference proteome</keyword>
<dbReference type="PANTHER" id="PTHR43273:SF3">
    <property type="entry name" value="ANAEROBIC SULFATASE-MATURATING ENZYME HOMOLOG ASLB-RELATED"/>
    <property type="match status" value="1"/>
</dbReference>
<dbReference type="PROSITE" id="PS51918">
    <property type="entry name" value="RADICAL_SAM"/>
    <property type="match status" value="1"/>
</dbReference>
<dbReference type="AlphaFoldDB" id="A0A0L6TYE5"/>
<dbReference type="Proteomes" id="UP000036873">
    <property type="component" value="Unassembled WGS sequence"/>
</dbReference>
<dbReference type="InterPro" id="IPR023867">
    <property type="entry name" value="Sulphatase_maturase_rSAM"/>
</dbReference>
<evidence type="ECO:0000313" key="9">
    <source>
        <dbReference type="Proteomes" id="UP000036873"/>
    </source>
</evidence>
<dbReference type="SUPFAM" id="SSF102114">
    <property type="entry name" value="Radical SAM enzymes"/>
    <property type="match status" value="1"/>
</dbReference>
<dbReference type="SFLD" id="SFLDS00029">
    <property type="entry name" value="Radical_SAM"/>
    <property type="match status" value="1"/>
</dbReference>
<comment type="cofactor">
    <cofactor evidence="1">
        <name>[4Fe-4S] cluster</name>
        <dbReference type="ChEBI" id="CHEBI:49883"/>
    </cofactor>
</comment>
<dbReference type="STRING" id="52689.AKG39_13545"/>
<evidence type="ECO:0000256" key="3">
    <source>
        <dbReference type="ARBA" id="ARBA00022723"/>
    </source>
</evidence>
<evidence type="ECO:0000256" key="5">
    <source>
        <dbReference type="ARBA" id="ARBA00023014"/>
    </source>
</evidence>
<dbReference type="SFLD" id="SFLDG01067">
    <property type="entry name" value="SPASM/twitch_domain_containing"/>
    <property type="match status" value="1"/>
</dbReference>
<keyword evidence="4" id="KW-0408">Iron</keyword>
<dbReference type="InterPro" id="IPR023885">
    <property type="entry name" value="4Fe4S-binding_SPASM_dom"/>
</dbReference>
<dbReference type="GO" id="GO:0016491">
    <property type="term" value="F:oxidoreductase activity"/>
    <property type="evidence" value="ECO:0007669"/>
    <property type="project" value="InterPro"/>
</dbReference>
<feature type="domain" description="Radical SAM core" evidence="7">
    <location>
        <begin position="1"/>
        <end position="219"/>
    </location>
</feature>
<dbReference type="Pfam" id="PF04055">
    <property type="entry name" value="Radical_SAM"/>
    <property type="match status" value="1"/>
</dbReference>
<evidence type="ECO:0000256" key="1">
    <source>
        <dbReference type="ARBA" id="ARBA00001966"/>
    </source>
</evidence>
<comment type="similarity">
    <text evidence="6">Belongs to the radical SAM superfamily. Anaerobic sulfatase-maturating enzyme family.</text>
</comment>
<keyword evidence="3" id="KW-0479">Metal-binding</keyword>
<dbReference type="Pfam" id="PF13186">
    <property type="entry name" value="SPASM"/>
    <property type="match status" value="1"/>
</dbReference>
<dbReference type="EMBL" id="LGYO01000034">
    <property type="protein sequence ID" value="KNZ41102.1"/>
    <property type="molecule type" value="Genomic_DNA"/>
</dbReference>